<accession>A0A1I7UVE0</accession>
<keyword evidence="1" id="KW-1185">Reference proteome</keyword>
<dbReference type="WBParaSite" id="Csp11.Scaffold630.g19728.t1">
    <property type="protein sequence ID" value="Csp11.Scaffold630.g19728.t1"/>
    <property type="gene ID" value="Csp11.Scaffold630.g19728"/>
</dbReference>
<evidence type="ECO:0000313" key="2">
    <source>
        <dbReference type="WBParaSite" id="Csp11.Scaffold630.g19728.t1"/>
    </source>
</evidence>
<dbReference type="AlphaFoldDB" id="A0A1I7UVE0"/>
<dbReference type="Proteomes" id="UP000095282">
    <property type="component" value="Unplaced"/>
</dbReference>
<protein>
    <submittedName>
        <fullName evidence="2">CUT domain-containing protein</fullName>
    </submittedName>
</protein>
<sequence length="280" mass="31281">MRPYRRPHILDAGNNDLLRAAANANMQGNNIPPLDLGILPPVPQVAQNPVVQLYQDAQPVVQPQLQVTVPTTQISVVPTIEFWNSPTPVVGGWPDHLNTFDANPGTVMSPEIEGTIREAASSSVVQHYQPPQQYGASSTPFGNDEHPAIVTWPIPPAKPLTETELKLKEVRSLLGAKIPNPTKTPREVYNELCEYSRNDVSMADMFVRIITERQNPLTRAKENRDKAWEDIPEVAPADVYRKLYNFFELPTDSQLEYLKVLKKYGKGMVGKVRKIPSSLD</sequence>
<reference evidence="2" key="1">
    <citation type="submission" date="2016-11" db="UniProtKB">
        <authorList>
            <consortium name="WormBaseParasite"/>
        </authorList>
    </citation>
    <scope>IDENTIFICATION</scope>
</reference>
<evidence type="ECO:0000313" key="1">
    <source>
        <dbReference type="Proteomes" id="UP000095282"/>
    </source>
</evidence>
<proteinExistence type="predicted"/>
<name>A0A1I7UVE0_9PELO</name>
<organism evidence="1 2">
    <name type="scientific">Caenorhabditis tropicalis</name>
    <dbReference type="NCBI Taxonomy" id="1561998"/>
    <lineage>
        <taxon>Eukaryota</taxon>
        <taxon>Metazoa</taxon>
        <taxon>Ecdysozoa</taxon>
        <taxon>Nematoda</taxon>
        <taxon>Chromadorea</taxon>
        <taxon>Rhabditida</taxon>
        <taxon>Rhabditina</taxon>
        <taxon>Rhabditomorpha</taxon>
        <taxon>Rhabditoidea</taxon>
        <taxon>Rhabditidae</taxon>
        <taxon>Peloderinae</taxon>
        <taxon>Caenorhabditis</taxon>
    </lineage>
</organism>